<dbReference type="AlphaFoldDB" id="A0AAV4ADX4"/>
<keyword evidence="4" id="KW-1185">Reference proteome</keyword>
<keyword evidence="2" id="KW-1133">Transmembrane helix</keyword>
<keyword evidence="2" id="KW-0812">Transmembrane</keyword>
<dbReference type="EMBL" id="BLXT01003746">
    <property type="protein sequence ID" value="GFO05097.1"/>
    <property type="molecule type" value="Genomic_DNA"/>
</dbReference>
<evidence type="ECO:0000313" key="4">
    <source>
        <dbReference type="Proteomes" id="UP000735302"/>
    </source>
</evidence>
<evidence type="ECO:0000256" key="2">
    <source>
        <dbReference type="SAM" id="Phobius"/>
    </source>
</evidence>
<evidence type="ECO:0008006" key="5">
    <source>
        <dbReference type="Google" id="ProtNLM"/>
    </source>
</evidence>
<dbReference type="Proteomes" id="UP000735302">
    <property type="component" value="Unassembled WGS sequence"/>
</dbReference>
<organism evidence="3 4">
    <name type="scientific">Plakobranchus ocellatus</name>
    <dbReference type="NCBI Taxonomy" id="259542"/>
    <lineage>
        <taxon>Eukaryota</taxon>
        <taxon>Metazoa</taxon>
        <taxon>Spiralia</taxon>
        <taxon>Lophotrochozoa</taxon>
        <taxon>Mollusca</taxon>
        <taxon>Gastropoda</taxon>
        <taxon>Heterobranchia</taxon>
        <taxon>Euthyneura</taxon>
        <taxon>Panpulmonata</taxon>
        <taxon>Sacoglossa</taxon>
        <taxon>Placobranchoidea</taxon>
        <taxon>Plakobranchidae</taxon>
        <taxon>Plakobranchus</taxon>
    </lineage>
</organism>
<evidence type="ECO:0000313" key="3">
    <source>
        <dbReference type="EMBL" id="GFO05097.1"/>
    </source>
</evidence>
<accession>A0AAV4ADX4</accession>
<keyword evidence="2" id="KW-0472">Membrane</keyword>
<protein>
    <recommendedName>
        <fullName evidence="5">CUB domain-containing protein</fullName>
    </recommendedName>
</protein>
<gene>
    <name evidence="3" type="ORF">PoB_003160200</name>
</gene>
<feature type="transmembrane region" description="Helical" evidence="2">
    <location>
        <begin position="148"/>
        <end position="170"/>
    </location>
</feature>
<proteinExistence type="predicted"/>
<evidence type="ECO:0000256" key="1">
    <source>
        <dbReference type="SAM" id="MobiDB-lite"/>
    </source>
</evidence>
<reference evidence="3 4" key="1">
    <citation type="journal article" date="2021" name="Elife">
        <title>Chloroplast acquisition without the gene transfer in kleptoplastic sea slugs, Plakobranchus ocellatus.</title>
        <authorList>
            <person name="Maeda T."/>
            <person name="Takahashi S."/>
            <person name="Yoshida T."/>
            <person name="Shimamura S."/>
            <person name="Takaki Y."/>
            <person name="Nagai Y."/>
            <person name="Toyoda A."/>
            <person name="Suzuki Y."/>
            <person name="Arimoto A."/>
            <person name="Ishii H."/>
            <person name="Satoh N."/>
            <person name="Nishiyama T."/>
            <person name="Hasebe M."/>
            <person name="Maruyama T."/>
            <person name="Minagawa J."/>
            <person name="Obokata J."/>
            <person name="Shigenobu S."/>
        </authorList>
    </citation>
    <scope>NUCLEOTIDE SEQUENCE [LARGE SCALE GENOMIC DNA]</scope>
</reference>
<comment type="caution">
    <text evidence="3">The sequence shown here is derived from an EMBL/GenBank/DDBJ whole genome shotgun (WGS) entry which is preliminary data.</text>
</comment>
<sequence>MSFLDETTSTSSMNQHYKLLLFRKGIGKYVVYVLPNEWESGPGMIYSTKVNWTENLAYYLFIFPSLNDAGIRCEWDKLCNNQFLFQKVKLLNGPLLFKGDLRIDESESVDNYAVFLQDENQTDFRIYRFSFHPAATPDLSDNTFSKNLALVLLAVVAGVCLLAFATVLTVHIMRSRKVLSCHETDHQAVSETYERRPSDGYEVLPGDRISGDYEHIVEGRRLSNRYESMLNEDFTKNMFCNRKVSSSSHYQTISLENLRRSPQEASSLSQKVEALLKVSKSCGDLADSKADTFEHADDKKALSKQESEPFCSTLDKRNSEEEEQPRLQWFMLRDPADDGPCVGAFYSIEAEKSMELKDFSTRGRCSADADGEGEYLTALDSSREHEDYLELIAD</sequence>
<name>A0AAV4ADX4_9GAST</name>
<feature type="region of interest" description="Disordered" evidence="1">
    <location>
        <begin position="295"/>
        <end position="319"/>
    </location>
</feature>
<feature type="compositionally biased region" description="Basic and acidic residues" evidence="1">
    <location>
        <begin position="295"/>
        <end position="307"/>
    </location>
</feature>